<dbReference type="EMBL" id="JAPNKA010000001">
    <property type="protein sequence ID" value="MCY1075111.1"/>
    <property type="molecule type" value="Genomic_DNA"/>
</dbReference>
<evidence type="ECO:0000313" key="2">
    <source>
        <dbReference type="EMBL" id="MCY1075111.1"/>
    </source>
</evidence>
<keyword evidence="3" id="KW-1185">Reference proteome</keyword>
<dbReference type="InterPro" id="IPR037883">
    <property type="entry name" value="Knr4/Smi1-like_sf"/>
</dbReference>
<name>A0ABT4A161_9BACT</name>
<dbReference type="Proteomes" id="UP001207654">
    <property type="component" value="Unassembled WGS sequence"/>
</dbReference>
<protein>
    <submittedName>
        <fullName evidence="2">SMI1/KNR4 family protein</fullName>
    </submittedName>
</protein>
<gene>
    <name evidence="2" type="ORF">OV287_11470</name>
</gene>
<sequence>MTAFVKDEDRRFIENLIADYTATGLMMGVAKEPDADPEDGGVPQAMWAEEVDPEGWVSWKPLPSTVTEAEVRALEKQFGAEFPPLFRAFLTTSFVMDLGGGGVRLPALPSDAPLGELQSMLEAWSPLHEAGYLAFAHDTNDAGPLCFDTQRRREDGDCPVVLIDHELAGDIVHGEPPFREKLEQIAQPAFESFRDLLTRAFLD</sequence>
<evidence type="ECO:0000313" key="3">
    <source>
        <dbReference type="Proteomes" id="UP001207654"/>
    </source>
</evidence>
<dbReference type="RefSeq" id="WP_267534060.1">
    <property type="nucleotide sequence ID" value="NZ_JAPNKA010000001.1"/>
</dbReference>
<dbReference type="Gene3D" id="3.40.1580.10">
    <property type="entry name" value="SMI1/KNR4-like"/>
    <property type="match status" value="1"/>
</dbReference>
<dbReference type="Pfam" id="PF09346">
    <property type="entry name" value="SMI1_KNR4"/>
    <property type="match status" value="1"/>
</dbReference>
<dbReference type="SUPFAM" id="SSF160631">
    <property type="entry name" value="SMI1/KNR4-like"/>
    <property type="match status" value="1"/>
</dbReference>
<evidence type="ECO:0000259" key="1">
    <source>
        <dbReference type="SMART" id="SM00860"/>
    </source>
</evidence>
<organism evidence="2 3">
    <name type="scientific">Archangium lansingense</name>
    <dbReference type="NCBI Taxonomy" id="2995310"/>
    <lineage>
        <taxon>Bacteria</taxon>
        <taxon>Pseudomonadati</taxon>
        <taxon>Myxococcota</taxon>
        <taxon>Myxococcia</taxon>
        <taxon>Myxococcales</taxon>
        <taxon>Cystobacterineae</taxon>
        <taxon>Archangiaceae</taxon>
        <taxon>Archangium</taxon>
    </lineage>
</organism>
<accession>A0ABT4A161</accession>
<proteinExistence type="predicted"/>
<comment type="caution">
    <text evidence="2">The sequence shown here is derived from an EMBL/GenBank/DDBJ whole genome shotgun (WGS) entry which is preliminary data.</text>
</comment>
<feature type="domain" description="Knr4/Smi1-like" evidence="1">
    <location>
        <begin position="65"/>
        <end position="199"/>
    </location>
</feature>
<dbReference type="SMART" id="SM00860">
    <property type="entry name" value="SMI1_KNR4"/>
    <property type="match status" value="1"/>
</dbReference>
<reference evidence="2 3" key="1">
    <citation type="submission" date="2022-11" db="EMBL/GenBank/DDBJ databases">
        <title>Minimal conservation of predation-associated metabolite biosynthetic gene clusters underscores biosynthetic potential of Myxococcota including descriptions for ten novel species: Archangium lansinium sp. nov., Myxococcus landrumus sp. nov., Nannocystis bai.</title>
        <authorList>
            <person name="Ahearne A."/>
            <person name="Stevens C."/>
            <person name="Phillips K."/>
        </authorList>
    </citation>
    <scope>NUCLEOTIDE SEQUENCE [LARGE SCALE GENOMIC DNA]</scope>
    <source>
        <strain evidence="2 3">MIWBW</strain>
    </source>
</reference>
<dbReference type="InterPro" id="IPR018958">
    <property type="entry name" value="Knr4/Smi1-like_dom"/>
</dbReference>